<comment type="caution">
    <text evidence="2">The sequence shown here is derived from an EMBL/GenBank/DDBJ whole genome shotgun (WGS) entry which is preliminary data.</text>
</comment>
<dbReference type="InterPro" id="IPR033932">
    <property type="entry name" value="YtcJ-like"/>
</dbReference>
<accession>A0ABP7ZTT0</accession>
<proteinExistence type="predicted"/>
<dbReference type="PANTHER" id="PTHR22642">
    <property type="entry name" value="IMIDAZOLONEPROPIONASE"/>
    <property type="match status" value="1"/>
</dbReference>
<gene>
    <name evidence="2" type="ORF">GCM10022287_07800</name>
</gene>
<evidence type="ECO:0000313" key="2">
    <source>
        <dbReference type="EMBL" id="GAA4170217.1"/>
    </source>
</evidence>
<dbReference type="InterPro" id="IPR011059">
    <property type="entry name" value="Metal-dep_hydrolase_composite"/>
</dbReference>
<evidence type="ECO:0000259" key="1">
    <source>
        <dbReference type="Pfam" id="PF07969"/>
    </source>
</evidence>
<name>A0ABP7ZTT0_9MICO</name>
<dbReference type="InterPro" id="IPR032466">
    <property type="entry name" value="Metal_Hydrolase"/>
</dbReference>
<reference evidence="3" key="1">
    <citation type="journal article" date="2019" name="Int. J. Syst. Evol. Microbiol.">
        <title>The Global Catalogue of Microorganisms (GCM) 10K type strain sequencing project: providing services to taxonomists for standard genome sequencing and annotation.</title>
        <authorList>
            <consortium name="The Broad Institute Genomics Platform"/>
            <consortium name="The Broad Institute Genome Sequencing Center for Infectious Disease"/>
            <person name="Wu L."/>
            <person name="Ma J."/>
        </authorList>
    </citation>
    <scope>NUCLEOTIDE SEQUENCE [LARGE SCALE GENOMIC DNA]</scope>
    <source>
        <strain evidence="3">JCM 17591</strain>
    </source>
</reference>
<dbReference type="Gene3D" id="3.10.310.70">
    <property type="match status" value="1"/>
</dbReference>
<dbReference type="CDD" id="cd01300">
    <property type="entry name" value="YtcJ_like"/>
    <property type="match status" value="1"/>
</dbReference>
<dbReference type="SUPFAM" id="SSF51556">
    <property type="entry name" value="Metallo-dependent hydrolases"/>
    <property type="match status" value="1"/>
</dbReference>
<protein>
    <submittedName>
        <fullName evidence="2">Amidohydrolase</fullName>
    </submittedName>
</protein>
<keyword evidence="3" id="KW-1185">Reference proteome</keyword>
<dbReference type="Gene3D" id="2.30.40.10">
    <property type="entry name" value="Urease, subunit C, domain 1"/>
    <property type="match status" value="1"/>
</dbReference>
<dbReference type="Proteomes" id="UP001501079">
    <property type="component" value="Unassembled WGS sequence"/>
</dbReference>
<dbReference type="PANTHER" id="PTHR22642:SF2">
    <property type="entry name" value="PROTEIN LONG AFTER FAR-RED 3"/>
    <property type="match status" value="1"/>
</dbReference>
<evidence type="ECO:0000313" key="3">
    <source>
        <dbReference type="Proteomes" id="UP001501079"/>
    </source>
</evidence>
<dbReference type="SUPFAM" id="SSF51338">
    <property type="entry name" value="Composite domain of metallo-dependent hydrolases"/>
    <property type="match status" value="1"/>
</dbReference>
<dbReference type="RefSeq" id="WP_344751961.1">
    <property type="nucleotide sequence ID" value="NZ_BAABBW010000001.1"/>
</dbReference>
<organism evidence="2 3">
    <name type="scientific">Gryllotalpicola koreensis</name>
    <dbReference type="NCBI Taxonomy" id="993086"/>
    <lineage>
        <taxon>Bacteria</taxon>
        <taxon>Bacillati</taxon>
        <taxon>Actinomycetota</taxon>
        <taxon>Actinomycetes</taxon>
        <taxon>Micrococcales</taxon>
        <taxon>Microbacteriaceae</taxon>
        <taxon>Gryllotalpicola</taxon>
    </lineage>
</organism>
<sequence>MPATVFRNGSLVAELGSAAAPFASAGPVLVVADGKVVATGPGAAEAAAARPDAELVDLAGGTLVPAFGDGHAHLPQGGLEKLGPAIRGARDVAGIVAAVADWAAAHPEQEWIRGGSYDATLAPDGLFDARWLDEACPERPVVLHSWDYHTVWANSAALRRAGIDASTPEPALGRIPRRADGSPLGVLQEPGAVALLDAVAPPRSLAERVEAIRLATAAYAALGIAWAQDAWAEPADVAAYLAAAGQDALAIRVDLAQRADPAAWRSQRQPFAAARDRVQALGHPLLTARTVKFFVDGIVESHTASMLDDYSDRPGDRGLPNWSEAELVAAATAFDALGFQLHLHAIGDAANRLALDVFEAVERANGPRDRRPVIAHAHVLHPDDVPRFAALGVVANLQPLWARNDDVMRELTVPHLGPVRAEWQYSLRSLRDSGARLAFGSDWPVTSADWRPAAATAVLRRAPGHPEDAAWLPEQRVGILDVLDGYTHGTAWQAFAEDRRGRLAPGFDADLAWLDADPRTADPDALPALRIHGTWVAGRRRH</sequence>
<dbReference type="InterPro" id="IPR013108">
    <property type="entry name" value="Amidohydro_3"/>
</dbReference>
<dbReference type="Pfam" id="PF07969">
    <property type="entry name" value="Amidohydro_3"/>
    <property type="match status" value="1"/>
</dbReference>
<dbReference type="EMBL" id="BAABBW010000001">
    <property type="protein sequence ID" value="GAA4170217.1"/>
    <property type="molecule type" value="Genomic_DNA"/>
</dbReference>
<feature type="domain" description="Amidohydrolase 3" evidence="1">
    <location>
        <begin position="54"/>
        <end position="540"/>
    </location>
</feature>
<dbReference type="Gene3D" id="3.20.20.140">
    <property type="entry name" value="Metal-dependent hydrolases"/>
    <property type="match status" value="1"/>
</dbReference>